<feature type="active site" description="Proton acceptor" evidence="4">
    <location>
        <position position="352"/>
    </location>
</feature>
<dbReference type="PANTHER" id="PTHR18919">
    <property type="entry name" value="ACETYL-COA C-ACYLTRANSFERASE"/>
    <property type="match status" value="1"/>
</dbReference>
<evidence type="ECO:0000256" key="5">
    <source>
        <dbReference type="RuleBase" id="RU003557"/>
    </source>
</evidence>
<dbReference type="InterPro" id="IPR020616">
    <property type="entry name" value="Thiolase_N"/>
</dbReference>
<dbReference type="PROSITE" id="PS00737">
    <property type="entry name" value="THIOLASE_2"/>
    <property type="match status" value="1"/>
</dbReference>
<evidence type="ECO:0000259" key="6">
    <source>
        <dbReference type="Pfam" id="PF00108"/>
    </source>
</evidence>
<dbReference type="NCBIfam" id="TIGR01930">
    <property type="entry name" value="AcCoA-C-Actrans"/>
    <property type="match status" value="1"/>
</dbReference>
<evidence type="ECO:0000256" key="4">
    <source>
        <dbReference type="PIRSR" id="PIRSR000429-1"/>
    </source>
</evidence>
<dbReference type="PROSITE" id="PS00099">
    <property type="entry name" value="THIOLASE_3"/>
    <property type="match status" value="1"/>
</dbReference>
<protein>
    <submittedName>
        <fullName evidence="8">Thiolase family protein</fullName>
    </submittedName>
</protein>
<dbReference type="EMBL" id="VTOW01000003">
    <property type="protein sequence ID" value="NKE72467.1"/>
    <property type="molecule type" value="Genomic_DNA"/>
</dbReference>
<evidence type="ECO:0000256" key="3">
    <source>
        <dbReference type="ARBA" id="ARBA00023315"/>
    </source>
</evidence>
<reference evidence="8 9" key="1">
    <citation type="journal article" date="2020" name="Nature">
        <title>Bacterial chemolithoautotrophy via manganese oxidation.</title>
        <authorList>
            <person name="Yu H."/>
            <person name="Leadbetter J.R."/>
        </authorList>
    </citation>
    <scope>NUCLEOTIDE SEQUENCE [LARGE SCALE GENOMIC DNA]</scope>
    <source>
        <strain evidence="8 9">Mn-1</strain>
    </source>
</reference>
<dbReference type="PIRSF" id="PIRSF000429">
    <property type="entry name" value="Ac-CoA_Ac_transf"/>
    <property type="match status" value="1"/>
</dbReference>
<evidence type="ECO:0000313" key="8">
    <source>
        <dbReference type="EMBL" id="NKE72467.1"/>
    </source>
</evidence>
<dbReference type="FunFam" id="3.40.47.10:FF:000010">
    <property type="entry name" value="Acetyl-CoA acetyltransferase (Thiolase)"/>
    <property type="match status" value="1"/>
</dbReference>
<dbReference type="CDD" id="cd00751">
    <property type="entry name" value="thiolase"/>
    <property type="match status" value="1"/>
</dbReference>
<feature type="domain" description="Thiolase C-terminal" evidence="7">
    <location>
        <begin position="273"/>
        <end position="395"/>
    </location>
</feature>
<dbReference type="GO" id="GO:0003988">
    <property type="term" value="F:acetyl-CoA C-acyltransferase activity"/>
    <property type="evidence" value="ECO:0007669"/>
    <property type="project" value="UniProtKB-ARBA"/>
</dbReference>
<feature type="domain" description="Thiolase N-terminal" evidence="6">
    <location>
        <begin position="4"/>
        <end position="266"/>
    </location>
</feature>
<evidence type="ECO:0000313" key="9">
    <source>
        <dbReference type="Proteomes" id="UP000534783"/>
    </source>
</evidence>
<keyword evidence="3 5" id="KW-0012">Acyltransferase</keyword>
<evidence type="ECO:0000256" key="1">
    <source>
        <dbReference type="ARBA" id="ARBA00010982"/>
    </source>
</evidence>
<keyword evidence="9" id="KW-1185">Reference proteome</keyword>
<dbReference type="Proteomes" id="UP000534783">
    <property type="component" value="Unassembled WGS sequence"/>
</dbReference>
<sequence>MKEIAIIDGVRTPIGNMGGALKEITNHKMGELVVREVVKRTGIDPTLVEEVIFGCVGQYSDATNLARVITLMSGLPITTPAYTVARNCASGMQAVVNACQNILAGDADVQIAGGVENMSLAPFVSRDMRFGHRLKHSVMIDSIWEGLTDGFCGQIMGYTAENLAEEFKISRQEQDKYAVESHKKAFRATREGKLKEEIVPVSIPKKVAGKEVTPELFAQDEGPNVALSEQMLSLYPTVFKEGGTVTPGNACPISDGAAALLVMSKEKAQALGLTPLGYVRSYASVGVEPQRMGIGPALAIPKALKKANLSLSDIQLIEVNEAFAVQYLAVERVLGNKREITNVNGGAIALGHPVGMSGTRLIITLLKEMKRRNLTLGVASLCVGGGLGSAMVLERK</sequence>
<gene>
    <name evidence="8" type="ORF">MNODULE_17085</name>
</gene>
<keyword evidence="2 5" id="KW-0808">Transferase</keyword>
<dbReference type="Gene3D" id="3.40.47.10">
    <property type="match status" value="1"/>
</dbReference>
<organism evidence="8 9">
    <name type="scientific">Candidatus Manganitrophus noduliformans</name>
    <dbReference type="NCBI Taxonomy" id="2606439"/>
    <lineage>
        <taxon>Bacteria</taxon>
        <taxon>Pseudomonadati</taxon>
        <taxon>Nitrospirota</taxon>
        <taxon>Nitrospiria</taxon>
        <taxon>Candidatus Troglogloeales</taxon>
        <taxon>Candidatus Manganitrophaceae</taxon>
        <taxon>Candidatus Manganitrophus</taxon>
    </lineage>
</organism>
<dbReference type="InterPro" id="IPR020610">
    <property type="entry name" value="Thiolase_AS"/>
</dbReference>
<name>A0A7X6DSA4_9BACT</name>
<comment type="caution">
    <text evidence="8">The sequence shown here is derived from an EMBL/GenBank/DDBJ whole genome shotgun (WGS) entry which is preliminary data.</text>
</comment>
<evidence type="ECO:0000256" key="2">
    <source>
        <dbReference type="ARBA" id="ARBA00022679"/>
    </source>
</evidence>
<dbReference type="Pfam" id="PF00108">
    <property type="entry name" value="Thiolase_N"/>
    <property type="match status" value="1"/>
</dbReference>
<dbReference type="PANTHER" id="PTHR18919:SF107">
    <property type="entry name" value="ACETYL-COA ACETYLTRANSFERASE, CYTOSOLIC"/>
    <property type="match status" value="1"/>
</dbReference>
<accession>A0A7X6DSA4</accession>
<proteinExistence type="inferred from homology"/>
<dbReference type="InterPro" id="IPR016039">
    <property type="entry name" value="Thiolase-like"/>
</dbReference>
<dbReference type="SUPFAM" id="SSF53901">
    <property type="entry name" value="Thiolase-like"/>
    <property type="match status" value="2"/>
</dbReference>
<dbReference type="InterPro" id="IPR020617">
    <property type="entry name" value="Thiolase_C"/>
</dbReference>
<dbReference type="RefSeq" id="WP_168062132.1">
    <property type="nucleotide sequence ID" value="NZ_VTOW01000003.1"/>
</dbReference>
<dbReference type="Pfam" id="PF02803">
    <property type="entry name" value="Thiolase_C"/>
    <property type="match status" value="1"/>
</dbReference>
<feature type="active site" description="Acyl-thioester intermediate" evidence="4">
    <location>
        <position position="88"/>
    </location>
</feature>
<dbReference type="InterPro" id="IPR020613">
    <property type="entry name" value="Thiolase_CS"/>
</dbReference>
<evidence type="ECO:0000259" key="7">
    <source>
        <dbReference type="Pfam" id="PF02803"/>
    </source>
</evidence>
<comment type="similarity">
    <text evidence="1 5">Belongs to the thiolase-like superfamily. Thiolase family.</text>
</comment>
<dbReference type="AlphaFoldDB" id="A0A7X6DSA4"/>
<dbReference type="InterPro" id="IPR002155">
    <property type="entry name" value="Thiolase"/>
</dbReference>
<feature type="active site" description="Proton acceptor" evidence="4">
    <location>
        <position position="382"/>
    </location>
</feature>